<feature type="region of interest" description="Disordered" evidence="1">
    <location>
        <begin position="21"/>
        <end position="66"/>
    </location>
</feature>
<gene>
    <name evidence="2" type="ORF">S01H4_16359</name>
</gene>
<comment type="caution">
    <text evidence="2">The sequence shown here is derived from an EMBL/GenBank/DDBJ whole genome shotgun (WGS) entry which is preliminary data.</text>
</comment>
<evidence type="ECO:0000256" key="1">
    <source>
        <dbReference type="SAM" id="MobiDB-lite"/>
    </source>
</evidence>
<accession>X0YFF9</accession>
<sequence length="90" mass="10395">MVNEETPEERLKKYKENLAKMAQSDDWHTIEEPSAPSIKLESESSPARPPKVLESPAKKELRESKVVKKRREALYSKLESKSGKSRIMLR</sequence>
<feature type="compositionally biased region" description="Basic and acidic residues" evidence="1">
    <location>
        <begin position="21"/>
        <end position="31"/>
    </location>
</feature>
<name>X0YFF9_9ZZZZ</name>
<evidence type="ECO:0000313" key="2">
    <source>
        <dbReference type="EMBL" id="GAG54590.1"/>
    </source>
</evidence>
<dbReference type="EMBL" id="BART01007173">
    <property type="protein sequence ID" value="GAG54590.1"/>
    <property type="molecule type" value="Genomic_DNA"/>
</dbReference>
<organism evidence="2">
    <name type="scientific">marine sediment metagenome</name>
    <dbReference type="NCBI Taxonomy" id="412755"/>
    <lineage>
        <taxon>unclassified sequences</taxon>
        <taxon>metagenomes</taxon>
        <taxon>ecological metagenomes</taxon>
    </lineage>
</organism>
<feature type="compositionally biased region" description="Basic and acidic residues" evidence="1">
    <location>
        <begin position="56"/>
        <end position="66"/>
    </location>
</feature>
<protein>
    <submittedName>
        <fullName evidence="2">Uncharacterized protein</fullName>
    </submittedName>
</protein>
<dbReference type="AlphaFoldDB" id="X0YFF9"/>
<proteinExistence type="predicted"/>
<feature type="non-terminal residue" evidence="2">
    <location>
        <position position="90"/>
    </location>
</feature>
<reference evidence="2" key="1">
    <citation type="journal article" date="2014" name="Front. Microbiol.">
        <title>High frequency of phylogenetically diverse reductive dehalogenase-homologous genes in deep subseafloor sedimentary metagenomes.</title>
        <authorList>
            <person name="Kawai M."/>
            <person name="Futagami T."/>
            <person name="Toyoda A."/>
            <person name="Takaki Y."/>
            <person name="Nishi S."/>
            <person name="Hori S."/>
            <person name="Arai W."/>
            <person name="Tsubouchi T."/>
            <person name="Morono Y."/>
            <person name="Uchiyama I."/>
            <person name="Ito T."/>
            <person name="Fujiyama A."/>
            <person name="Inagaki F."/>
            <person name="Takami H."/>
        </authorList>
    </citation>
    <scope>NUCLEOTIDE SEQUENCE</scope>
    <source>
        <strain evidence="2">Expedition CK06-06</strain>
    </source>
</reference>